<name>A0A6J4RLX9_9ACTN</name>
<dbReference type="EMBL" id="CADCVP010000074">
    <property type="protein sequence ID" value="CAA9477150.1"/>
    <property type="molecule type" value="Genomic_DNA"/>
</dbReference>
<feature type="non-terminal residue" evidence="2">
    <location>
        <position position="1"/>
    </location>
</feature>
<proteinExistence type="predicted"/>
<feature type="region of interest" description="Disordered" evidence="1">
    <location>
        <begin position="1"/>
        <end position="24"/>
    </location>
</feature>
<feature type="compositionally biased region" description="Basic and acidic residues" evidence="1">
    <location>
        <begin position="82"/>
        <end position="99"/>
    </location>
</feature>
<organism evidence="2">
    <name type="scientific">uncultured Solirubrobacteraceae bacterium</name>
    <dbReference type="NCBI Taxonomy" id="1162706"/>
    <lineage>
        <taxon>Bacteria</taxon>
        <taxon>Bacillati</taxon>
        <taxon>Actinomycetota</taxon>
        <taxon>Thermoleophilia</taxon>
        <taxon>Solirubrobacterales</taxon>
        <taxon>Solirubrobacteraceae</taxon>
        <taxon>environmental samples</taxon>
    </lineage>
</organism>
<feature type="region of interest" description="Disordered" evidence="1">
    <location>
        <begin position="73"/>
        <end position="123"/>
    </location>
</feature>
<accession>A0A6J4RLX9</accession>
<gene>
    <name evidence="2" type="ORF">AVDCRST_MAG69-512</name>
</gene>
<dbReference type="AlphaFoldDB" id="A0A6J4RLX9"/>
<evidence type="ECO:0000256" key="1">
    <source>
        <dbReference type="SAM" id="MobiDB-lite"/>
    </source>
</evidence>
<feature type="non-terminal residue" evidence="2">
    <location>
        <position position="123"/>
    </location>
</feature>
<protein>
    <submittedName>
        <fullName evidence="2">Uncharacterized protein</fullName>
    </submittedName>
</protein>
<sequence>GSAEEPHRLGLALPPSALERPPWPHHVGVAVDGRREPRSVGAARAARAPRQPRLSRHVLAGARPSRLLRRRCARRRSPAAKAHLDAGRIHGPRRGREALPVHPARMGGVPRRDARTGYRSRRI</sequence>
<reference evidence="2" key="1">
    <citation type="submission" date="2020-02" db="EMBL/GenBank/DDBJ databases">
        <authorList>
            <person name="Meier V. D."/>
        </authorList>
    </citation>
    <scope>NUCLEOTIDE SEQUENCE</scope>
    <source>
        <strain evidence="2">AVDCRST_MAG69</strain>
    </source>
</reference>
<evidence type="ECO:0000313" key="2">
    <source>
        <dbReference type="EMBL" id="CAA9477150.1"/>
    </source>
</evidence>